<gene>
    <name evidence="2" type="ORF">LCGC14_0321710</name>
</gene>
<organism evidence="2">
    <name type="scientific">marine sediment metagenome</name>
    <dbReference type="NCBI Taxonomy" id="412755"/>
    <lineage>
        <taxon>unclassified sequences</taxon>
        <taxon>metagenomes</taxon>
        <taxon>ecological metagenomes</taxon>
    </lineage>
</organism>
<sequence>MDYSPLISQVINIWWLLPIVILGALLKSAWFKGKLGHLLG</sequence>
<reference evidence="2" key="1">
    <citation type="journal article" date="2015" name="Nature">
        <title>Complex archaea that bridge the gap between prokaryotes and eukaryotes.</title>
        <authorList>
            <person name="Spang A."/>
            <person name="Saw J.H."/>
            <person name="Jorgensen S.L."/>
            <person name="Zaremba-Niedzwiedzka K."/>
            <person name="Martijn J."/>
            <person name="Lind A.E."/>
            <person name="van Eijk R."/>
            <person name="Schleper C."/>
            <person name="Guy L."/>
            <person name="Ettema T.J."/>
        </authorList>
    </citation>
    <scope>NUCLEOTIDE SEQUENCE</scope>
</reference>
<comment type="caution">
    <text evidence="2">The sequence shown here is derived from an EMBL/GenBank/DDBJ whole genome shotgun (WGS) entry which is preliminary data.</text>
</comment>
<dbReference type="AlphaFoldDB" id="A0A0F9U1P0"/>
<name>A0A0F9U1P0_9ZZZZ</name>
<accession>A0A0F9U1P0</accession>
<protein>
    <submittedName>
        <fullName evidence="2">Uncharacterized protein</fullName>
    </submittedName>
</protein>
<feature type="transmembrane region" description="Helical" evidence="1">
    <location>
        <begin position="6"/>
        <end position="26"/>
    </location>
</feature>
<proteinExistence type="predicted"/>
<keyword evidence="1" id="KW-1133">Transmembrane helix</keyword>
<dbReference type="EMBL" id="LAZR01000218">
    <property type="protein sequence ID" value="KKN81217.1"/>
    <property type="molecule type" value="Genomic_DNA"/>
</dbReference>
<evidence type="ECO:0000256" key="1">
    <source>
        <dbReference type="SAM" id="Phobius"/>
    </source>
</evidence>
<keyword evidence="1" id="KW-0472">Membrane</keyword>
<keyword evidence="1" id="KW-0812">Transmembrane</keyword>
<evidence type="ECO:0000313" key="2">
    <source>
        <dbReference type="EMBL" id="KKN81217.1"/>
    </source>
</evidence>